<feature type="transmembrane region" description="Helical" evidence="6">
    <location>
        <begin position="39"/>
        <end position="54"/>
    </location>
</feature>
<feature type="transmembrane region" description="Helical" evidence="6">
    <location>
        <begin position="237"/>
        <end position="255"/>
    </location>
</feature>
<evidence type="ECO:0000259" key="7">
    <source>
        <dbReference type="Pfam" id="PF00892"/>
    </source>
</evidence>
<feature type="transmembrane region" description="Helical" evidence="6">
    <location>
        <begin position="178"/>
        <end position="195"/>
    </location>
</feature>
<evidence type="ECO:0000256" key="1">
    <source>
        <dbReference type="ARBA" id="ARBA00004651"/>
    </source>
</evidence>
<sequence>MKSHFLNGAGLALCAIAFWSTNATVAHWLLETNQLSNVQLLQFIGAMLVFFFLKRKGPTPAAGVRLRGAVTGVLGLVGTMVFQYIAFATAPVIQANIIAYSWPLLLAISHVLLGQSSSSFFLLTSAVLGFVGVSMVSGIASASAVFSPIGYSAAAISAICMASYSYLVGSIEAEPRDVLLPAATIGVLGCLIWVAKTGFDYRSATELMAGLYLGAGPMGLGYLLWSLAMIRDSSGHIAVLGYLTPVTSSLLLWVTGSHLSAIALVGAMLVITSCAAIGWQQTVGSKSESSESISN</sequence>
<dbReference type="PANTHER" id="PTHR42920">
    <property type="entry name" value="OS03G0707200 PROTEIN-RELATED"/>
    <property type="match status" value="1"/>
</dbReference>
<feature type="transmembrane region" description="Helical" evidence="6">
    <location>
        <begin position="261"/>
        <end position="279"/>
    </location>
</feature>
<dbReference type="InterPro" id="IPR037185">
    <property type="entry name" value="EmrE-like"/>
</dbReference>
<proteinExistence type="predicted"/>
<evidence type="ECO:0000256" key="4">
    <source>
        <dbReference type="ARBA" id="ARBA00022989"/>
    </source>
</evidence>
<evidence type="ECO:0000313" key="9">
    <source>
        <dbReference type="Proteomes" id="UP000285310"/>
    </source>
</evidence>
<dbReference type="InParanoid" id="A0A423PJ43"/>
<evidence type="ECO:0000256" key="5">
    <source>
        <dbReference type="ARBA" id="ARBA00023136"/>
    </source>
</evidence>
<keyword evidence="2" id="KW-1003">Cell membrane</keyword>
<evidence type="ECO:0000256" key="2">
    <source>
        <dbReference type="ARBA" id="ARBA00022475"/>
    </source>
</evidence>
<dbReference type="InterPro" id="IPR051258">
    <property type="entry name" value="Diverse_Substrate_Transporter"/>
</dbReference>
<comment type="subcellular location">
    <subcellularLocation>
        <location evidence="1">Cell membrane</location>
        <topology evidence="1">Multi-pass membrane protein</topology>
    </subcellularLocation>
</comment>
<feature type="transmembrane region" description="Helical" evidence="6">
    <location>
        <begin position="120"/>
        <end position="142"/>
    </location>
</feature>
<dbReference type="EMBL" id="AYKG01000045">
    <property type="protein sequence ID" value="ROO25609.1"/>
    <property type="molecule type" value="Genomic_DNA"/>
</dbReference>
<dbReference type="Proteomes" id="UP000285310">
    <property type="component" value="Unassembled WGS sequence"/>
</dbReference>
<dbReference type="InterPro" id="IPR000620">
    <property type="entry name" value="EamA_dom"/>
</dbReference>
<accession>A0A423PJ43</accession>
<keyword evidence="5 6" id="KW-0472">Membrane</keyword>
<evidence type="ECO:0000256" key="3">
    <source>
        <dbReference type="ARBA" id="ARBA00022692"/>
    </source>
</evidence>
<reference evidence="8 9" key="1">
    <citation type="submission" date="2013-10" db="EMBL/GenBank/DDBJ databases">
        <title>Salinisphaera japonica YTM-1 Genome Sequencing.</title>
        <authorList>
            <person name="Lai Q."/>
            <person name="Li C."/>
            <person name="Shao Z."/>
        </authorList>
    </citation>
    <scope>NUCLEOTIDE SEQUENCE [LARGE SCALE GENOMIC DNA]</scope>
    <source>
        <strain evidence="8 9">YTM-1</strain>
    </source>
</reference>
<dbReference type="AlphaFoldDB" id="A0A423PJ43"/>
<feature type="domain" description="EamA" evidence="7">
    <location>
        <begin position="149"/>
        <end position="277"/>
    </location>
</feature>
<dbReference type="PANTHER" id="PTHR42920:SF24">
    <property type="entry name" value="AROMATIC AMINO ACID EXPORTER YDDG"/>
    <property type="match status" value="1"/>
</dbReference>
<evidence type="ECO:0000313" key="8">
    <source>
        <dbReference type="EMBL" id="ROO25609.1"/>
    </source>
</evidence>
<keyword evidence="9" id="KW-1185">Reference proteome</keyword>
<feature type="transmembrane region" description="Helical" evidence="6">
    <location>
        <begin position="207"/>
        <end position="225"/>
    </location>
</feature>
<name>A0A423PJ43_9GAMM</name>
<dbReference type="GO" id="GO:0005886">
    <property type="term" value="C:plasma membrane"/>
    <property type="evidence" value="ECO:0007669"/>
    <property type="project" value="UniProtKB-SubCell"/>
</dbReference>
<gene>
    <name evidence="8" type="ORF">SAJA_12510</name>
</gene>
<protein>
    <submittedName>
        <fullName evidence="8">Membrane protein</fullName>
    </submittedName>
</protein>
<evidence type="ECO:0000256" key="6">
    <source>
        <dbReference type="SAM" id="Phobius"/>
    </source>
</evidence>
<dbReference type="SUPFAM" id="SSF103481">
    <property type="entry name" value="Multidrug resistance efflux transporter EmrE"/>
    <property type="match status" value="2"/>
</dbReference>
<keyword evidence="3 6" id="KW-0812">Transmembrane</keyword>
<dbReference type="Pfam" id="PF00892">
    <property type="entry name" value="EamA"/>
    <property type="match status" value="2"/>
</dbReference>
<dbReference type="OrthoDB" id="7065924at2"/>
<feature type="transmembrane region" description="Helical" evidence="6">
    <location>
        <begin position="66"/>
        <end position="87"/>
    </location>
</feature>
<feature type="transmembrane region" description="Helical" evidence="6">
    <location>
        <begin position="148"/>
        <end position="166"/>
    </location>
</feature>
<feature type="transmembrane region" description="Helical" evidence="6">
    <location>
        <begin position="93"/>
        <end position="113"/>
    </location>
</feature>
<comment type="caution">
    <text evidence="8">The sequence shown here is derived from an EMBL/GenBank/DDBJ whole genome shotgun (WGS) entry which is preliminary data.</text>
</comment>
<dbReference type="FunCoup" id="A0A423PJ43">
    <property type="interactions" value="5"/>
</dbReference>
<feature type="domain" description="EamA" evidence="7">
    <location>
        <begin position="8"/>
        <end position="137"/>
    </location>
</feature>
<dbReference type="RefSeq" id="WP_123658969.1">
    <property type="nucleotide sequence ID" value="NZ_AYKG01000045.1"/>
</dbReference>
<keyword evidence="4 6" id="KW-1133">Transmembrane helix</keyword>
<organism evidence="8 9">
    <name type="scientific">Salinisphaera japonica YTM-1</name>
    <dbReference type="NCBI Taxonomy" id="1209778"/>
    <lineage>
        <taxon>Bacteria</taxon>
        <taxon>Pseudomonadati</taxon>
        <taxon>Pseudomonadota</taxon>
        <taxon>Gammaproteobacteria</taxon>
        <taxon>Salinisphaerales</taxon>
        <taxon>Salinisphaeraceae</taxon>
        <taxon>Salinisphaera</taxon>
    </lineage>
</organism>